<dbReference type="RefSeq" id="WP_148306196.1">
    <property type="nucleotide sequence ID" value="NZ_CP007128.1"/>
</dbReference>
<dbReference type="Proteomes" id="UP000019151">
    <property type="component" value="Chromosome"/>
</dbReference>
<protein>
    <submittedName>
        <fullName evidence="2">Uncharacterized protein</fullName>
    </submittedName>
</protein>
<feature type="region of interest" description="Disordered" evidence="1">
    <location>
        <begin position="76"/>
        <end position="95"/>
    </location>
</feature>
<reference evidence="2 3" key="1">
    <citation type="journal article" date="2014" name="Genome Announc.">
        <title>Genome Sequence and Methylome of Soil Bacterium Gemmatirosa kalamazoonensis KBS708T, a Member of the Rarely Cultivated Gemmatimonadetes Phylum.</title>
        <authorList>
            <person name="Debruyn J.M."/>
            <person name="Radosevich M."/>
            <person name="Wommack K.E."/>
            <person name="Polson S.W."/>
            <person name="Hauser L.J."/>
            <person name="Fawaz M.N."/>
            <person name="Korlach J."/>
            <person name="Tsai Y.C."/>
        </authorList>
    </citation>
    <scope>NUCLEOTIDE SEQUENCE [LARGE SCALE GENOMIC DNA]</scope>
    <source>
        <strain evidence="2 3">KBS708</strain>
    </source>
</reference>
<dbReference type="EMBL" id="CP007128">
    <property type="protein sequence ID" value="AHG88983.1"/>
    <property type="molecule type" value="Genomic_DNA"/>
</dbReference>
<dbReference type="OrthoDB" id="9934306at2"/>
<sequence>MARRFVDARGTEWEVWEVGVRRTLADAPPKTRSTEAPWLCFESATQRRRLAPYPARWHAMSPQELDELCAVARPEPVMRSRTPAPARADARQPRG</sequence>
<dbReference type="AlphaFoldDB" id="W0RHU9"/>
<dbReference type="HOGENOM" id="CLU_2368834_0_0_0"/>
<accession>W0RHU9</accession>
<gene>
    <name evidence="2" type="ORF">J421_1446</name>
</gene>
<dbReference type="KEGG" id="gba:J421_1446"/>
<name>W0RHU9_9BACT</name>
<proteinExistence type="predicted"/>
<dbReference type="InParanoid" id="W0RHU9"/>
<organism evidence="2 3">
    <name type="scientific">Gemmatirosa kalamazoonensis</name>
    <dbReference type="NCBI Taxonomy" id="861299"/>
    <lineage>
        <taxon>Bacteria</taxon>
        <taxon>Pseudomonadati</taxon>
        <taxon>Gemmatimonadota</taxon>
        <taxon>Gemmatimonadia</taxon>
        <taxon>Gemmatimonadales</taxon>
        <taxon>Gemmatimonadaceae</taxon>
        <taxon>Gemmatirosa</taxon>
    </lineage>
</organism>
<dbReference type="STRING" id="861299.J421_1446"/>
<evidence type="ECO:0000313" key="2">
    <source>
        <dbReference type="EMBL" id="AHG88983.1"/>
    </source>
</evidence>
<evidence type="ECO:0000256" key="1">
    <source>
        <dbReference type="SAM" id="MobiDB-lite"/>
    </source>
</evidence>
<evidence type="ECO:0000313" key="3">
    <source>
        <dbReference type="Proteomes" id="UP000019151"/>
    </source>
</evidence>
<keyword evidence="3" id="KW-1185">Reference proteome</keyword>